<dbReference type="AlphaFoldDB" id="A0A151A7U8"/>
<feature type="domain" description="Chorismate-utilising enzyme C-terminal" evidence="6">
    <location>
        <begin position="186"/>
        <end position="436"/>
    </location>
</feature>
<evidence type="ECO:0000313" key="8">
    <source>
        <dbReference type="Proteomes" id="UP000075418"/>
    </source>
</evidence>
<dbReference type="GO" id="GO:0009697">
    <property type="term" value="P:salicylic acid biosynthetic process"/>
    <property type="evidence" value="ECO:0007669"/>
    <property type="project" value="TreeGrafter"/>
</dbReference>
<sequence length="452" mass="51593">MSVDVREDEIVAAVHASERNWVSVEAQIDHELDPTMLFQLTEAYAGDRFYFKKNDNSASYFGYGTIKQLKNDLQNKQSIFQEWGKYKNDIELIHPNSTYHHLRICGGFQFSAHKESDEWNEFGLNHFTLPEVLVTISNGISYVTYTGERQNFDIKYFKSVVEYLTQPSKHIDLDMGNVESIEDIYKEEWRDLVKETIAKLNDESKVVLARKRLVEFDKPINIAYILKQAMQGEKNSYLVVLESANSIFFSQTPEQLMEVEDEVLYTKAIAGTISRSHDETIDQLNIDAFLNDTKNLNEHQFVVKSILHDINPYVNAIQYNDSPKILANDHLFHLLTEIKGDLKSESYIGLLDNLHPTPALGGFPKERAVKYIDEHEFGTRGLYGAPVGYIDMYDNCEFVVAIRSMLIKGQSATLYAGCGIVNNSNPDSEVEETAIKFTPMMKALGVDKDDES</sequence>
<evidence type="ECO:0000259" key="6">
    <source>
        <dbReference type="Pfam" id="PF00425"/>
    </source>
</evidence>
<dbReference type="InterPro" id="IPR004561">
    <property type="entry name" value="IsoChor_synthase"/>
</dbReference>
<evidence type="ECO:0000313" key="7">
    <source>
        <dbReference type="EMBL" id="KYH15383.1"/>
    </source>
</evidence>
<dbReference type="InterPro" id="IPR015890">
    <property type="entry name" value="Chorismate_C"/>
</dbReference>
<evidence type="ECO:0000256" key="1">
    <source>
        <dbReference type="ARBA" id="ARBA00000799"/>
    </source>
</evidence>
<dbReference type="GO" id="GO:0008909">
    <property type="term" value="F:isochorismate synthase activity"/>
    <property type="evidence" value="ECO:0007669"/>
    <property type="project" value="UniProtKB-EC"/>
</dbReference>
<accession>A0A151A7U8</accession>
<evidence type="ECO:0000256" key="3">
    <source>
        <dbReference type="ARBA" id="ARBA00012824"/>
    </source>
</evidence>
<comment type="similarity">
    <text evidence="2">Belongs to the isochorismate synthase family.</text>
</comment>
<dbReference type="Proteomes" id="UP000075418">
    <property type="component" value="Unassembled WGS sequence"/>
</dbReference>
<evidence type="ECO:0000256" key="2">
    <source>
        <dbReference type="ARBA" id="ARBA00005297"/>
    </source>
</evidence>
<dbReference type="Pfam" id="PF00425">
    <property type="entry name" value="Chorismate_bind"/>
    <property type="match status" value="1"/>
</dbReference>
<dbReference type="RefSeq" id="WP_061855015.1">
    <property type="nucleotide sequence ID" value="NZ_LUGM01000002.1"/>
</dbReference>
<dbReference type="EMBL" id="LUGM01000002">
    <property type="protein sequence ID" value="KYH15383.1"/>
    <property type="molecule type" value="Genomic_DNA"/>
</dbReference>
<evidence type="ECO:0000256" key="5">
    <source>
        <dbReference type="ARBA" id="ARBA00041564"/>
    </source>
</evidence>
<dbReference type="PANTHER" id="PTHR42839">
    <property type="entry name" value="ISOCHORISMATE SYNTHASE ENTC"/>
    <property type="match status" value="1"/>
</dbReference>
<organism evidence="7 8">
    <name type="scientific">Staphylococcus kloosii</name>
    <dbReference type="NCBI Taxonomy" id="29384"/>
    <lineage>
        <taxon>Bacteria</taxon>
        <taxon>Bacillati</taxon>
        <taxon>Bacillota</taxon>
        <taxon>Bacilli</taxon>
        <taxon>Bacillales</taxon>
        <taxon>Staphylococcaceae</taxon>
        <taxon>Staphylococcus</taxon>
    </lineage>
</organism>
<proteinExistence type="inferred from homology"/>
<comment type="catalytic activity">
    <reaction evidence="1">
        <text>chorismate = isochorismate</text>
        <dbReference type="Rhea" id="RHEA:18985"/>
        <dbReference type="ChEBI" id="CHEBI:29748"/>
        <dbReference type="ChEBI" id="CHEBI:29780"/>
        <dbReference type="EC" id="5.4.4.2"/>
    </reaction>
</comment>
<dbReference type="InterPro" id="IPR005801">
    <property type="entry name" value="ADC_synthase"/>
</dbReference>
<gene>
    <name evidence="7" type="ORF">A0131_08720</name>
</gene>
<evidence type="ECO:0000256" key="4">
    <source>
        <dbReference type="ARBA" id="ARBA00023235"/>
    </source>
</evidence>
<dbReference type="NCBIfam" id="TIGR00543">
    <property type="entry name" value="isochor_syn"/>
    <property type="match status" value="1"/>
</dbReference>
<dbReference type="PANTHER" id="PTHR42839:SF1">
    <property type="entry name" value="ISOCHORISMATE SYNTHASE MENF"/>
    <property type="match status" value="1"/>
</dbReference>
<dbReference type="Gene3D" id="3.60.120.10">
    <property type="entry name" value="Anthranilate synthase"/>
    <property type="match status" value="1"/>
</dbReference>
<comment type="caution">
    <text evidence="7">The sequence shown here is derived from an EMBL/GenBank/DDBJ whole genome shotgun (WGS) entry which is preliminary data.</text>
</comment>
<dbReference type="SUPFAM" id="SSF56322">
    <property type="entry name" value="ADC synthase"/>
    <property type="match status" value="1"/>
</dbReference>
<dbReference type="EC" id="5.4.4.2" evidence="3"/>
<protein>
    <recommendedName>
        <fullName evidence="3">isochorismate synthase</fullName>
        <ecNumber evidence="3">5.4.4.2</ecNumber>
    </recommendedName>
    <alternativeName>
        <fullName evidence="5">Isochorismate mutase</fullName>
    </alternativeName>
</protein>
<keyword evidence="4" id="KW-0413">Isomerase</keyword>
<name>A0A151A7U8_9STAP</name>
<reference evidence="7 8" key="1">
    <citation type="submission" date="2016-02" db="EMBL/GenBank/DDBJ databases">
        <title>Draft genome sequence of hydrocarbon degrading Staphylococcus saprophyticus Strain CNV2, isolated from crude-oil contaminated soil from Noonmati Oil Refinery, Guwahati, Assam, India.</title>
        <authorList>
            <person name="Mukherjee A."/>
            <person name="Chettri B."/>
            <person name="Langpoklakpam J."/>
            <person name="Singh A.K."/>
            <person name="Chattopadhyay D.J."/>
        </authorList>
    </citation>
    <scope>NUCLEOTIDE SEQUENCE [LARGE SCALE GENOMIC DNA]</scope>
    <source>
        <strain evidence="7 8">CNV2</strain>
    </source>
</reference>